<evidence type="ECO:0000256" key="1">
    <source>
        <dbReference type="SAM" id="MobiDB-lite"/>
    </source>
</evidence>
<feature type="compositionally biased region" description="Gly residues" evidence="1">
    <location>
        <begin position="48"/>
        <end position="73"/>
    </location>
</feature>
<feature type="compositionally biased region" description="Low complexity" evidence="1">
    <location>
        <begin position="1"/>
        <end position="13"/>
    </location>
</feature>
<proteinExistence type="predicted"/>
<accession>A0A382SUF3</accession>
<dbReference type="AlphaFoldDB" id="A0A382SUF3"/>
<dbReference type="EMBL" id="UINC01131693">
    <property type="protein sequence ID" value="SVD13550.1"/>
    <property type="molecule type" value="Genomic_DNA"/>
</dbReference>
<feature type="non-terminal residue" evidence="2">
    <location>
        <position position="1"/>
    </location>
</feature>
<feature type="region of interest" description="Disordered" evidence="1">
    <location>
        <begin position="1"/>
        <end position="73"/>
    </location>
</feature>
<feature type="non-terminal residue" evidence="2">
    <location>
        <position position="73"/>
    </location>
</feature>
<reference evidence="2" key="1">
    <citation type="submission" date="2018-05" db="EMBL/GenBank/DDBJ databases">
        <authorList>
            <person name="Lanie J.A."/>
            <person name="Ng W.-L."/>
            <person name="Kazmierczak K.M."/>
            <person name="Andrzejewski T.M."/>
            <person name="Davidsen T.M."/>
            <person name="Wayne K.J."/>
            <person name="Tettelin H."/>
            <person name="Glass J.I."/>
            <person name="Rusch D."/>
            <person name="Podicherti R."/>
            <person name="Tsui H.-C.T."/>
            <person name="Winkler M.E."/>
        </authorList>
    </citation>
    <scope>NUCLEOTIDE SEQUENCE</scope>
</reference>
<sequence length="73" mass="8098">IREAQASPQQAQRADSRSRRRQPREHAADFRFGPHRSYHADHHQGASRGEGGPGRRVGWPGPRGGGGRRLVPL</sequence>
<organism evidence="2">
    <name type="scientific">marine metagenome</name>
    <dbReference type="NCBI Taxonomy" id="408172"/>
    <lineage>
        <taxon>unclassified sequences</taxon>
        <taxon>metagenomes</taxon>
        <taxon>ecological metagenomes</taxon>
    </lineage>
</organism>
<name>A0A382SUF3_9ZZZZ</name>
<evidence type="ECO:0000313" key="2">
    <source>
        <dbReference type="EMBL" id="SVD13550.1"/>
    </source>
</evidence>
<protein>
    <submittedName>
        <fullName evidence="2">Uncharacterized protein</fullName>
    </submittedName>
</protein>
<gene>
    <name evidence="2" type="ORF">METZ01_LOCUS366404</name>
</gene>